<sequence>MKIGILQCDDVLEQLQPEFGNYPQMFQQLLDQVADDLSYQTYDVRIGQYPENINECDGYITTGSRYGVNDGLAWVDRLEEFVRELYKAGKPFVGICFGHQLLAKALGGAVEKSPKGWGAGVSFNEVKEQKSWMQPEQTALDLVVSHQDQICKLPEDAEVLAASQFCPQYMIQVGQHMLGIQGHPEFSRAYSAALTETRRDRIPANRVREAFNSLNADVDDLTATRWIVNFIRQAQ</sequence>
<dbReference type="PANTHER" id="PTHR42695">
    <property type="entry name" value="GLUTAMINE AMIDOTRANSFERASE YLR126C-RELATED"/>
    <property type="match status" value="1"/>
</dbReference>
<keyword evidence="2" id="KW-0378">Hydrolase</keyword>
<evidence type="ECO:0000313" key="2">
    <source>
        <dbReference type="EMBL" id="MBB1488739.1"/>
    </source>
</evidence>
<dbReference type="RefSeq" id="WP_182810510.1">
    <property type="nucleotide sequence ID" value="NZ_JACJFM010000034.1"/>
</dbReference>
<dbReference type="PROSITE" id="PS51273">
    <property type="entry name" value="GATASE_TYPE_1"/>
    <property type="match status" value="1"/>
</dbReference>
<evidence type="ECO:0000259" key="1">
    <source>
        <dbReference type="Pfam" id="PF00117"/>
    </source>
</evidence>
<keyword evidence="3" id="KW-1185">Reference proteome</keyword>
<organism evidence="2 3">
    <name type="scientific">Oceanospirillum sediminis</name>
    <dbReference type="NCBI Taxonomy" id="2760088"/>
    <lineage>
        <taxon>Bacteria</taxon>
        <taxon>Pseudomonadati</taxon>
        <taxon>Pseudomonadota</taxon>
        <taxon>Gammaproteobacteria</taxon>
        <taxon>Oceanospirillales</taxon>
        <taxon>Oceanospirillaceae</taxon>
        <taxon>Oceanospirillum</taxon>
    </lineage>
</organism>
<dbReference type="GO" id="GO:0005829">
    <property type="term" value="C:cytosol"/>
    <property type="evidence" value="ECO:0007669"/>
    <property type="project" value="TreeGrafter"/>
</dbReference>
<dbReference type="SUPFAM" id="SSF52317">
    <property type="entry name" value="Class I glutamine amidotransferase-like"/>
    <property type="match status" value="1"/>
</dbReference>
<evidence type="ECO:0000313" key="3">
    <source>
        <dbReference type="Proteomes" id="UP000565262"/>
    </source>
</evidence>
<name>A0A839IWB0_9GAMM</name>
<dbReference type="PANTHER" id="PTHR42695:SF5">
    <property type="entry name" value="GLUTAMINE AMIDOTRANSFERASE YLR126C-RELATED"/>
    <property type="match status" value="1"/>
</dbReference>
<comment type="caution">
    <text evidence="2">The sequence shown here is derived from an EMBL/GenBank/DDBJ whole genome shotgun (WGS) entry which is preliminary data.</text>
</comment>
<dbReference type="Proteomes" id="UP000565262">
    <property type="component" value="Unassembled WGS sequence"/>
</dbReference>
<protein>
    <submittedName>
        <fullName evidence="2">Gamma-glutamyl-gamma-aminobutyrate hydrolase family protein</fullName>
    </submittedName>
</protein>
<dbReference type="GO" id="GO:0016787">
    <property type="term" value="F:hydrolase activity"/>
    <property type="evidence" value="ECO:0007669"/>
    <property type="project" value="UniProtKB-KW"/>
</dbReference>
<accession>A0A839IWB0</accession>
<dbReference type="InterPro" id="IPR017926">
    <property type="entry name" value="GATASE"/>
</dbReference>
<dbReference type="Gene3D" id="3.40.50.880">
    <property type="match status" value="1"/>
</dbReference>
<proteinExistence type="predicted"/>
<dbReference type="AlphaFoldDB" id="A0A839IWB0"/>
<reference evidence="2 3" key="1">
    <citation type="submission" date="2020-08" db="EMBL/GenBank/DDBJ databases">
        <title>Oceanospirillum sp. nov. isolated from marine sediment.</title>
        <authorList>
            <person name="Ji X."/>
        </authorList>
    </citation>
    <scope>NUCLEOTIDE SEQUENCE [LARGE SCALE GENOMIC DNA]</scope>
    <source>
        <strain evidence="2 3">D5</strain>
    </source>
</reference>
<gene>
    <name evidence="2" type="ORF">H4O21_19205</name>
</gene>
<feature type="domain" description="Glutamine amidotransferase" evidence="1">
    <location>
        <begin position="56"/>
        <end position="187"/>
    </location>
</feature>
<dbReference type="EMBL" id="JACJFM010000034">
    <property type="protein sequence ID" value="MBB1488739.1"/>
    <property type="molecule type" value="Genomic_DNA"/>
</dbReference>
<dbReference type="CDD" id="cd01741">
    <property type="entry name" value="GATase1_1"/>
    <property type="match status" value="1"/>
</dbReference>
<dbReference type="InterPro" id="IPR044992">
    <property type="entry name" value="ChyE-like"/>
</dbReference>
<dbReference type="Pfam" id="PF00117">
    <property type="entry name" value="GATase"/>
    <property type="match status" value="1"/>
</dbReference>
<dbReference type="InterPro" id="IPR029062">
    <property type="entry name" value="Class_I_gatase-like"/>
</dbReference>